<evidence type="ECO:0000313" key="6">
    <source>
        <dbReference type="Proteomes" id="UP001476798"/>
    </source>
</evidence>
<dbReference type="EMBL" id="JAHRIO010021909">
    <property type="protein sequence ID" value="MEQ2165761.1"/>
    <property type="molecule type" value="Genomic_DNA"/>
</dbReference>
<dbReference type="PANTHER" id="PTHR10903">
    <property type="entry name" value="GTPASE, IMAP FAMILY MEMBER-RELATED"/>
    <property type="match status" value="1"/>
</dbReference>
<sequence>QHMSLFREDVWKHTLVLFTREDWLGLKTVEERIESEEGLQSIVNKCGNRYHVLNNMDQSNKTQVKELLEKIEEMWAGNKDPYYEVDLDRTAQIEAKKEAGDKMARRLKKINERQSRVLKEVLGGK</sequence>
<dbReference type="Proteomes" id="UP001476798">
    <property type="component" value="Unassembled WGS sequence"/>
</dbReference>
<keyword evidence="6" id="KW-1185">Reference proteome</keyword>
<dbReference type="InterPro" id="IPR045058">
    <property type="entry name" value="GIMA/IAN/Toc"/>
</dbReference>
<feature type="non-terminal residue" evidence="5">
    <location>
        <position position="1"/>
    </location>
</feature>
<proteinExistence type="inferred from homology"/>
<evidence type="ECO:0000313" key="5">
    <source>
        <dbReference type="EMBL" id="MEQ2165761.1"/>
    </source>
</evidence>
<organism evidence="5 6">
    <name type="scientific">Goodea atripinnis</name>
    <dbReference type="NCBI Taxonomy" id="208336"/>
    <lineage>
        <taxon>Eukaryota</taxon>
        <taxon>Metazoa</taxon>
        <taxon>Chordata</taxon>
        <taxon>Craniata</taxon>
        <taxon>Vertebrata</taxon>
        <taxon>Euteleostomi</taxon>
        <taxon>Actinopterygii</taxon>
        <taxon>Neopterygii</taxon>
        <taxon>Teleostei</taxon>
        <taxon>Neoteleostei</taxon>
        <taxon>Acanthomorphata</taxon>
        <taxon>Ovalentaria</taxon>
        <taxon>Atherinomorphae</taxon>
        <taxon>Cyprinodontiformes</taxon>
        <taxon>Goodeidae</taxon>
        <taxon>Goodea</taxon>
    </lineage>
</organism>
<evidence type="ECO:0000256" key="3">
    <source>
        <dbReference type="ARBA" id="ARBA00023134"/>
    </source>
</evidence>
<dbReference type="InterPro" id="IPR006703">
    <property type="entry name" value="G_AIG1"/>
</dbReference>
<gene>
    <name evidence="5" type="ORF">GOODEAATRI_020512</name>
</gene>
<evidence type="ECO:0000256" key="1">
    <source>
        <dbReference type="ARBA" id="ARBA00008535"/>
    </source>
</evidence>
<evidence type="ECO:0000259" key="4">
    <source>
        <dbReference type="Pfam" id="PF04548"/>
    </source>
</evidence>
<dbReference type="Pfam" id="PF04548">
    <property type="entry name" value="AIG1"/>
    <property type="match status" value="1"/>
</dbReference>
<feature type="domain" description="AIG1-type G" evidence="4">
    <location>
        <begin position="4"/>
        <end position="96"/>
    </location>
</feature>
<comment type="similarity">
    <text evidence="1">Belongs to the TRAFAC class TrmE-Era-EngA-EngB-Septin-like GTPase superfamily. AIG1/Toc34/Toc159-like paraseptin GTPase family. IAN subfamily.</text>
</comment>
<dbReference type="Gene3D" id="3.40.50.300">
    <property type="entry name" value="P-loop containing nucleotide triphosphate hydrolases"/>
    <property type="match status" value="1"/>
</dbReference>
<accession>A0ABV0N3Y3</accession>
<evidence type="ECO:0000256" key="2">
    <source>
        <dbReference type="ARBA" id="ARBA00022741"/>
    </source>
</evidence>
<keyword evidence="3" id="KW-0342">GTP-binding</keyword>
<keyword evidence="2" id="KW-0547">Nucleotide-binding</keyword>
<reference evidence="5 6" key="1">
    <citation type="submission" date="2021-06" db="EMBL/GenBank/DDBJ databases">
        <authorList>
            <person name="Palmer J.M."/>
        </authorList>
    </citation>
    <scope>NUCLEOTIDE SEQUENCE [LARGE SCALE GENOMIC DNA]</scope>
    <source>
        <strain evidence="5 6">GA_2019</strain>
        <tissue evidence="5">Muscle</tissue>
    </source>
</reference>
<dbReference type="InterPro" id="IPR027417">
    <property type="entry name" value="P-loop_NTPase"/>
</dbReference>
<protein>
    <recommendedName>
        <fullName evidence="4">AIG1-type G domain-containing protein</fullName>
    </recommendedName>
</protein>
<comment type="caution">
    <text evidence="5">The sequence shown here is derived from an EMBL/GenBank/DDBJ whole genome shotgun (WGS) entry which is preliminary data.</text>
</comment>
<name>A0ABV0N3Y3_9TELE</name>
<dbReference type="PANTHER" id="PTHR10903:SF107">
    <property type="entry name" value="GTPASE IMAP FAMILY MEMBER 4-LIKE-RELATED"/>
    <property type="match status" value="1"/>
</dbReference>